<evidence type="ECO:0000313" key="1">
    <source>
        <dbReference type="EMBL" id="PPQ71509.1"/>
    </source>
</evidence>
<reference evidence="1 2" key="1">
    <citation type="journal article" date="2018" name="Evol. Lett.">
        <title>Horizontal gene cluster transfer increased hallucinogenic mushroom diversity.</title>
        <authorList>
            <person name="Reynolds H.T."/>
            <person name="Vijayakumar V."/>
            <person name="Gluck-Thaler E."/>
            <person name="Korotkin H.B."/>
            <person name="Matheny P.B."/>
            <person name="Slot J.C."/>
        </authorList>
    </citation>
    <scope>NUCLEOTIDE SEQUENCE [LARGE SCALE GENOMIC DNA]</scope>
    <source>
        <strain evidence="1 2">SRW20</strain>
    </source>
</reference>
<dbReference type="OrthoDB" id="2921803at2759"/>
<comment type="caution">
    <text evidence="1">The sequence shown here is derived from an EMBL/GenBank/DDBJ whole genome shotgun (WGS) entry which is preliminary data.</text>
</comment>
<organism evidence="1 2">
    <name type="scientific">Gymnopilus dilepis</name>
    <dbReference type="NCBI Taxonomy" id="231916"/>
    <lineage>
        <taxon>Eukaryota</taxon>
        <taxon>Fungi</taxon>
        <taxon>Dikarya</taxon>
        <taxon>Basidiomycota</taxon>
        <taxon>Agaricomycotina</taxon>
        <taxon>Agaricomycetes</taxon>
        <taxon>Agaricomycetidae</taxon>
        <taxon>Agaricales</taxon>
        <taxon>Agaricineae</taxon>
        <taxon>Hymenogastraceae</taxon>
        <taxon>Gymnopilus</taxon>
    </lineage>
</organism>
<dbReference type="EMBL" id="NHYE01005499">
    <property type="protein sequence ID" value="PPQ71509.1"/>
    <property type="molecule type" value="Genomic_DNA"/>
</dbReference>
<accession>A0A409VZ34</accession>
<dbReference type="InParanoid" id="A0A409VZ34"/>
<evidence type="ECO:0008006" key="3">
    <source>
        <dbReference type="Google" id="ProtNLM"/>
    </source>
</evidence>
<sequence>MASGASFPRGSQFPAELIDSVIDHNHADPATLKICALVAKQWMPSSRLHLFSSVFINHGNAREFIDLLASPLCTVALAIRKLVVELVPGSQRWLGEFIRRLSLLDKTTNLVGLEISGAPGTLVRQEAQTALSTLSGQIKSLSFGPVVFETFLVFGQLLCSFRGLESLSCACIFQVQTIDPAGIQLIRLQLTGTLRQVKLASPATKPIIEYLLRQGAAGGSAVLPTIANLSLSYLSVDDYPPLTTYLGTPNDNLQSLTIRMDNNFSGANLDALADNLQLTHLQALVNLTIQTLPLLSPDQTFRLLARITSQQFSNLKISVALVQGVAGLDMLLSGNHFPALQKVIVVGPSWGDIRQFLPRCDVKGILREN</sequence>
<dbReference type="Proteomes" id="UP000284706">
    <property type="component" value="Unassembled WGS sequence"/>
</dbReference>
<name>A0A409VZ34_9AGAR</name>
<gene>
    <name evidence="1" type="ORF">CVT26_010380</name>
</gene>
<evidence type="ECO:0000313" key="2">
    <source>
        <dbReference type="Proteomes" id="UP000284706"/>
    </source>
</evidence>
<proteinExistence type="predicted"/>
<protein>
    <recommendedName>
        <fullName evidence="3">F-box domain-containing protein</fullName>
    </recommendedName>
</protein>
<keyword evidence="2" id="KW-1185">Reference proteome</keyword>
<dbReference type="AlphaFoldDB" id="A0A409VZ34"/>
<dbReference type="STRING" id="231916.A0A409VZ34"/>